<reference evidence="1" key="1">
    <citation type="journal article" date="2013" name="Nature">
        <title>Draft genome of the wheat A-genome progenitor Triticum urartu.</title>
        <authorList>
            <person name="Ling H.Q."/>
            <person name="Zhao S."/>
            <person name="Liu D."/>
            <person name="Wang J."/>
            <person name="Sun H."/>
            <person name="Zhang C."/>
            <person name="Fan H."/>
            <person name="Li D."/>
            <person name="Dong L."/>
            <person name="Tao Y."/>
            <person name="Gao C."/>
            <person name="Wu H."/>
            <person name="Li Y."/>
            <person name="Cui Y."/>
            <person name="Guo X."/>
            <person name="Zheng S."/>
            <person name="Wang B."/>
            <person name="Yu K."/>
            <person name="Liang Q."/>
            <person name="Yang W."/>
            <person name="Lou X."/>
            <person name="Chen J."/>
            <person name="Feng M."/>
            <person name="Jian J."/>
            <person name="Zhang X."/>
            <person name="Luo G."/>
            <person name="Jiang Y."/>
            <person name="Liu J."/>
            <person name="Wang Z."/>
            <person name="Sha Y."/>
            <person name="Zhang B."/>
            <person name="Wu H."/>
            <person name="Tang D."/>
            <person name="Shen Q."/>
            <person name="Xue P."/>
            <person name="Zou S."/>
            <person name="Wang X."/>
            <person name="Liu X."/>
            <person name="Wang F."/>
            <person name="Yang Y."/>
            <person name="An X."/>
            <person name="Dong Z."/>
            <person name="Zhang K."/>
            <person name="Zhang X."/>
            <person name="Luo M.C."/>
            <person name="Dvorak J."/>
            <person name="Tong Y."/>
            <person name="Wang J."/>
            <person name="Yang H."/>
            <person name="Li Z."/>
            <person name="Wang D."/>
            <person name="Zhang A."/>
            <person name="Wang J."/>
        </authorList>
    </citation>
    <scope>NUCLEOTIDE SEQUENCE</scope>
</reference>
<dbReference type="InterPro" id="IPR039266">
    <property type="entry name" value="EN-1/SPM"/>
</dbReference>
<proteinExistence type="predicted"/>
<dbReference type="EMBL" id="KD068267">
    <property type="protein sequence ID" value="EMS63500.1"/>
    <property type="molecule type" value="Genomic_DNA"/>
</dbReference>
<dbReference type="PANTHER" id="PTHR33157:SF12">
    <property type="entry name" value="TRANSPOSASE TNP1_EN_SPM-LIKE DOMAIN-CONTAINING PROTEIN"/>
    <property type="match status" value="1"/>
</dbReference>
<dbReference type="eggNOG" id="ENOG502QYBX">
    <property type="taxonomic scope" value="Eukaryota"/>
</dbReference>
<sequence>MAYCNTNQEEFTPVKPFSTPVKGVDRAGPTDWLISENREEELEEGEYEVEESAKDMEWPVPQETKIWLRGVSTLPSRPYPHKGIIVKPVGVRALVVIPECTIPPRQPSTIIGCLCRHYYPGLLPIGDGEEVPTWSWEHWKRAPDTKDNWDREYRSAAERVVNDFWDFFTCVEGMEDEANEVVEEIAKKIVQDMPYEARVNAVVKYFAHERKMLLKKPLARRVHLTRSMYMKAVPPWCNNKIPCYQQIISRWINPEWRATYRAASERRALMGGPVHLQGNLNLHAYVQKKNRERGEGEEPLNTFTGLCLSRKSKKPEGGWVNPGAGLRIDAYSGKFKECNGPDSDPASQDIDVTVSLKSGQGKKRGRLYIGDGSIRKKDIPKLADLRATTSSSGPAIERHPEPGLHIMHQFHARLEEDIPKLADLRATTSSSGPAIERHPEPGLHIMHQFHARLEEESRLRQEETRLRLEAQANALLQQEQAILNRD</sequence>
<accession>M8AF81</accession>
<evidence type="ECO:0000313" key="1">
    <source>
        <dbReference type="EMBL" id="EMS63500.1"/>
    </source>
</evidence>
<gene>
    <name evidence="1" type="ORF">TRIUR3_31077</name>
</gene>
<protein>
    <submittedName>
        <fullName evidence="1">Uncharacterized protein</fullName>
    </submittedName>
</protein>
<name>M8AF81_TRIUA</name>
<dbReference type="OMA" id="QWRANDY"/>
<dbReference type="GO" id="GO:0032196">
    <property type="term" value="P:transposition"/>
    <property type="evidence" value="ECO:0007669"/>
    <property type="project" value="InterPro"/>
</dbReference>
<dbReference type="PANTHER" id="PTHR33157">
    <property type="entry name" value="AUTONOMOUS TRANSPOSABLE ELEMENT EN-1 MOSAIC PROTEIN-RELATED"/>
    <property type="match status" value="1"/>
</dbReference>
<organism evidence="1">
    <name type="scientific">Triticum urartu</name>
    <name type="common">Red wild einkorn</name>
    <name type="synonym">Crithodium urartu</name>
    <dbReference type="NCBI Taxonomy" id="4572"/>
    <lineage>
        <taxon>Eukaryota</taxon>
        <taxon>Viridiplantae</taxon>
        <taxon>Streptophyta</taxon>
        <taxon>Embryophyta</taxon>
        <taxon>Tracheophyta</taxon>
        <taxon>Spermatophyta</taxon>
        <taxon>Magnoliopsida</taxon>
        <taxon>Liliopsida</taxon>
        <taxon>Poales</taxon>
        <taxon>Poaceae</taxon>
        <taxon>BOP clade</taxon>
        <taxon>Pooideae</taxon>
        <taxon>Triticodae</taxon>
        <taxon>Triticeae</taxon>
        <taxon>Triticinae</taxon>
        <taxon>Triticum</taxon>
    </lineage>
</organism>
<dbReference type="AlphaFoldDB" id="M8AF81"/>